<keyword evidence="5" id="KW-1185">Reference proteome</keyword>
<sequence>MSASSLSQFIERHHQAWLKGLGHAPVSDKERDGPALLQRDSEGLAQWQAQPQSPQARFGNIAEAMELTLHPDLARFYGEFYAGPLQFDSAFGAGELLQVWDQTDLDYLQENLIGHLLMKQQLKHLPTLFIGLLNDSDAMLVLDNADGSVWLEIPGQRPHQRIADGLDDLLQQLAPRVELPVVVAPQSAQQLGLLARLKRMWQHIKPGRRG</sequence>
<name>A0ABP9EH20_9GAMM</name>
<dbReference type="InterPro" id="IPR038228">
    <property type="entry name" value="Syd_sf"/>
</dbReference>
<keyword evidence="2" id="KW-0997">Cell inner membrane</keyword>
<dbReference type="Proteomes" id="UP001499988">
    <property type="component" value="Unassembled WGS sequence"/>
</dbReference>
<comment type="caution">
    <text evidence="4">The sequence shown here is derived from an EMBL/GenBank/DDBJ whole genome shotgun (WGS) entry which is preliminary data.</text>
</comment>
<dbReference type="EMBL" id="BAABJZ010000012">
    <property type="protein sequence ID" value="GAA4878135.1"/>
    <property type="molecule type" value="Genomic_DNA"/>
</dbReference>
<keyword evidence="1" id="KW-1003">Cell membrane</keyword>
<dbReference type="NCBIfam" id="NF003439">
    <property type="entry name" value="PRK04968.1"/>
    <property type="match status" value="1"/>
</dbReference>
<dbReference type="Gene3D" id="3.40.1580.20">
    <property type="entry name" value="Syd protein"/>
    <property type="match status" value="1"/>
</dbReference>
<keyword evidence="3" id="KW-0472">Membrane</keyword>
<accession>A0ABP9EH20</accession>
<evidence type="ECO:0000313" key="4">
    <source>
        <dbReference type="EMBL" id="GAA4878135.1"/>
    </source>
</evidence>
<evidence type="ECO:0000256" key="3">
    <source>
        <dbReference type="ARBA" id="ARBA00023136"/>
    </source>
</evidence>
<organism evidence="4 5">
    <name type="scientific">Ferrimonas pelagia</name>
    <dbReference type="NCBI Taxonomy" id="1177826"/>
    <lineage>
        <taxon>Bacteria</taxon>
        <taxon>Pseudomonadati</taxon>
        <taxon>Pseudomonadota</taxon>
        <taxon>Gammaproteobacteria</taxon>
        <taxon>Alteromonadales</taxon>
        <taxon>Ferrimonadaceae</taxon>
        <taxon>Ferrimonas</taxon>
    </lineage>
</organism>
<dbReference type="Pfam" id="PF07348">
    <property type="entry name" value="Syd"/>
    <property type="match status" value="1"/>
</dbReference>
<evidence type="ECO:0000313" key="5">
    <source>
        <dbReference type="Proteomes" id="UP001499988"/>
    </source>
</evidence>
<dbReference type="InterPro" id="IPR009948">
    <property type="entry name" value="Syd"/>
</dbReference>
<proteinExistence type="predicted"/>
<evidence type="ECO:0000256" key="1">
    <source>
        <dbReference type="ARBA" id="ARBA00022475"/>
    </source>
</evidence>
<reference evidence="5" key="1">
    <citation type="journal article" date="2019" name="Int. J. Syst. Evol. Microbiol.">
        <title>The Global Catalogue of Microorganisms (GCM) 10K type strain sequencing project: providing services to taxonomists for standard genome sequencing and annotation.</title>
        <authorList>
            <consortium name="The Broad Institute Genomics Platform"/>
            <consortium name="The Broad Institute Genome Sequencing Center for Infectious Disease"/>
            <person name="Wu L."/>
            <person name="Ma J."/>
        </authorList>
    </citation>
    <scope>NUCLEOTIDE SEQUENCE [LARGE SCALE GENOMIC DNA]</scope>
    <source>
        <strain evidence="5">JCM 18401</strain>
    </source>
</reference>
<evidence type="ECO:0000256" key="2">
    <source>
        <dbReference type="ARBA" id="ARBA00022519"/>
    </source>
</evidence>
<dbReference type="RefSeq" id="WP_345333920.1">
    <property type="nucleotide sequence ID" value="NZ_BAABJZ010000012.1"/>
</dbReference>
<dbReference type="CDD" id="cd16323">
    <property type="entry name" value="Syd"/>
    <property type="match status" value="1"/>
</dbReference>
<gene>
    <name evidence="4" type="primary">syd</name>
    <name evidence="4" type="ORF">GCM10023333_09450</name>
</gene>
<protein>
    <submittedName>
        <fullName evidence="4">SecY-interacting protein</fullName>
    </submittedName>
</protein>